<feature type="chain" id="PRO_5022792824" evidence="2">
    <location>
        <begin position="23"/>
        <end position="83"/>
    </location>
</feature>
<evidence type="ECO:0000256" key="2">
    <source>
        <dbReference type="SAM" id="SignalP"/>
    </source>
</evidence>
<dbReference type="Proteomes" id="UP000325273">
    <property type="component" value="Unassembled WGS sequence"/>
</dbReference>
<dbReference type="AlphaFoldDB" id="A0A5B0H7G3"/>
<keyword evidence="4" id="KW-1185">Reference proteome</keyword>
<accession>A0A5B0H7G3</accession>
<feature type="region of interest" description="Disordered" evidence="1">
    <location>
        <begin position="22"/>
        <end position="67"/>
    </location>
</feature>
<protein>
    <submittedName>
        <fullName evidence="3">Uncharacterized protein</fullName>
    </submittedName>
</protein>
<sequence length="83" mass="8650">MKLRLMVASAFGLFVMAGFAHSQSTPDAAQPAPQQNAATQTDSSPSMSMEAYGGTPNTTVQSGAKHARPCRVDPQCNVFFGGS</sequence>
<evidence type="ECO:0000313" key="4">
    <source>
        <dbReference type="Proteomes" id="UP000325273"/>
    </source>
</evidence>
<comment type="caution">
    <text evidence="3">The sequence shown here is derived from an EMBL/GenBank/DDBJ whole genome shotgun (WGS) entry which is preliminary data.</text>
</comment>
<evidence type="ECO:0000256" key="1">
    <source>
        <dbReference type="SAM" id="MobiDB-lite"/>
    </source>
</evidence>
<feature type="signal peptide" evidence="2">
    <location>
        <begin position="1"/>
        <end position="22"/>
    </location>
</feature>
<reference evidence="3 4" key="1">
    <citation type="submission" date="2019-08" db="EMBL/GenBank/DDBJ databases">
        <title>Paraburkholderia sp. DCY113.</title>
        <authorList>
            <person name="Kang J."/>
        </authorList>
    </citation>
    <scope>NUCLEOTIDE SEQUENCE [LARGE SCALE GENOMIC DNA]</scope>
    <source>
        <strain evidence="3 4">DCY113</strain>
    </source>
</reference>
<evidence type="ECO:0000313" key="3">
    <source>
        <dbReference type="EMBL" id="KAA1011127.1"/>
    </source>
</evidence>
<dbReference type="EMBL" id="VTUZ01000010">
    <property type="protein sequence ID" value="KAA1011127.1"/>
    <property type="molecule type" value="Genomic_DNA"/>
</dbReference>
<feature type="compositionally biased region" description="Low complexity" evidence="1">
    <location>
        <begin position="22"/>
        <end position="42"/>
    </location>
</feature>
<organism evidence="3 4">
    <name type="scientific">Paraburkholderia panacisoli</name>
    <dbReference type="NCBI Taxonomy" id="2603818"/>
    <lineage>
        <taxon>Bacteria</taxon>
        <taxon>Pseudomonadati</taxon>
        <taxon>Pseudomonadota</taxon>
        <taxon>Betaproteobacteria</taxon>
        <taxon>Burkholderiales</taxon>
        <taxon>Burkholderiaceae</taxon>
        <taxon>Paraburkholderia</taxon>
    </lineage>
</organism>
<keyword evidence="2" id="KW-0732">Signal</keyword>
<name>A0A5B0H7G3_9BURK</name>
<gene>
    <name evidence="3" type="ORF">FVF58_17215</name>
</gene>
<proteinExistence type="predicted"/>